<sequence length="193" mass="22252">MASSSLKHQKIIPSSEREANPSGWINDNDIRESLNDAGNLSHQFDCPQNKQIRKTEMFKNFMRYRGRYKKEKWFLFKWLDKEEKVIEFITEHILLPGRYNLIKLTPTNVCLLHAIVQKIPTNWVAIFKRNILEVGTNDGHRLPYGVFISKVLEQCGVNLTGENKLICGKENVVGKATLTCIGLKRTTLGMDFQ</sequence>
<evidence type="ECO:0000313" key="3">
    <source>
        <dbReference type="Proteomes" id="UP001374535"/>
    </source>
</evidence>
<reference evidence="2 3" key="1">
    <citation type="journal article" date="2023" name="Life. Sci Alliance">
        <title>Evolutionary insights into 3D genome organization and epigenetic landscape of Vigna mungo.</title>
        <authorList>
            <person name="Junaid A."/>
            <person name="Singh B."/>
            <person name="Bhatia S."/>
        </authorList>
    </citation>
    <scope>NUCLEOTIDE SEQUENCE [LARGE SCALE GENOMIC DNA]</scope>
    <source>
        <strain evidence="2">Urdbean</strain>
    </source>
</reference>
<organism evidence="2 3">
    <name type="scientific">Vigna mungo</name>
    <name type="common">Black gram</name>
    <name type="synonym">Phaseolus mungo</name>
    <dbReference type="NCBI Taxonomy" id="3915"/>
    <lineage>
        <taxon>Eukaryota</taxon>
        <taxon>Viridiplantae</taxon>
        <taxon>Streptophyta</taxon>
        <taxon>Embryophyta</taxon>
        <taxon>Tracheophyta</taxon>
        <taxon>Spermatophyta</taxon>
        <taxon>Magnoliopsida</taxon>
        <taxon>eudicotyledons</taxon>
        <taxon>Gunneridae</taxon>
        <taxon>Pentapetalae</taxon>
        <taxon>rosids</taxon>
        <taxon>fabids</taxon>
        <taxon>Fabales</taxon>
        <taxon>Fabaceae</taxon>
        <taxon>Papilionoideae</taxon>
        <taxon>50 kb inversion clade</taxon>
        <taxon>NPAAA clade</taxon>
        <taxon>indigoferoid/millettioid clade</taxon>
        <taxon>Phaseoleae</taxon>
        <taxon>Vigna</taxon>
    </lineage>
</organism>
<name>A0AAQ3NZT4_VIGMU</name>
<keyword evidence="3" id="KW-1185">Reference proteome</keyword>
<dbReference type="EMBL" id="CP144698">
    <property type="protein sequence ID" value="WVZ17333.1"/>
    <property type="molecule type" value="Genomic_DNA"/>
</dbReference>
<accession>A0AAQ3NZT4</accession>
<protein>
    <submittedName>
        <fullName evidence="2">Uncharacterized protein</fullName>
    </submittedName>
</protein>
<proteinExistence type="predicted"/>
<evidence type="ECO:0000256" key="1">
    <source>
        <dbReference type="SAM" id="MobiDB-lite"/>
    </source>
</evidence>
<evidence type="ECO:0000313" key="2">
    <source>
        <dbReference type="EMBL" id="WVZ17333.1"/>
    </source>
</evidence>
<gene>
    <name evidence="2" type="ORF">V8G54_010315</name>
</gene>
<dbReference type="Proteomes" id="UP001374535">
    <property type="component" value="Chromosome 3"/>
</dbReference>
<feature type="region of interest" description="Disordered" evidence="1">
    <location>
        <begin position="1"/>
        <end position="24"/>
    </location>
</feature>
<dbReference type="AlphaFoldDB" id="A0AAQ3NZT4"/>